<name>A0ABU7U1A2_9PROT</name>
<dbReference type="Gene3D" id="3.10.129.10">
    <property type="entry name" value="Hotdog Thioesterase"/>
    <property type="match status" value="2"/>
</dbReference>
<proteinExistence type="predicted"/>
<accession>A0ABU7U1A2</accession>
<keyword evidence="3" id="KW-1185">Reference proteome</keyword>
<evidence type="ECO:0000256" key="1">
    <source>
        <dbReference type="ARBA" id="ARBA00023239"/>
    </source>
</evidence>
<dbReference type="SUPFAM" id="SSF54637">
    <property type="entry name" value="Thioesterase/thiol ester dehydrase-isomerase"/>
    <property type="match status" value="1"/>
</dbReference>
<dbReference type="Proteomes" id="UP001312908">
    <property type="component" value="Unassembled WGS sequence"/>
</dbReference>
<dbReference type="Gene3D" id="3.10.129.110">
    <property type="entry name" value="Polyketide synthase dehydratase"/>
    <property type="match status" value="1"/>
</dbReference>
<dbReference type="Pfam" id="PF07977">
    <property type="entry name" value="FabA"/>
    <property type="match status" value="1"/>
</dbReference>
<reference evidence="2 3" key="1">
    <citation type="submission" date="2023-10" db="EMBL/GenBank/DDBJ databases">
        <title>Sorlinia euscelidii gen. nov., sp. nov., an acetic acid bacteria isolated from the gut of Euscelidius variegatus emitter.</title>
        <authorList>
            <person name="Michoud G."/>
            <person name="Marasco R."/>
            <person name="Seferji K."/>
            <person name="Gonella E."/>
            <person name="Garuglieri E."/>
            <person name="Alma A."/>
            <person name="Mapelli F."/>
            <person name="Borin S."/>
            <person name="Daffonchio D."/>
            <person name="Crotti E."/>
        </authorList>
    </citation>
    <scope>NUCLEOTIDE SEQUENCE [LARGE SCALE GENOMIC DNA]</scope>
    <source>
        <strain evidence="2 3">EV16P</strain>
    </source>
</reference>
<gene>
    <name evidence="2" type="ORF">DOFOFD_06510</name>
</gene>
<dbReference type="EMBL" id="JAWJZY010000002">
    <property type="protein sequence ID" value="MEE8658659.1"/>
    <property type="molecule type" value="Genomic_DNA"/>
</dbReference>
<protein>
    <submittedName>
        <fullName evidence="2">Uncharacterized protein</fullName>
    </submittedName>
</protein>
<dbReference type="InterPro" id="IPR042104">
    <property type="entry name" value="PKS_dehydratase_sf"/>
</dbReference>
<organism evidence="2 3">
    <name type="scientific">Sorlinia euscelidii</name>
    <dbReference type="NCBI Taxonomy" id="3081148"/>
    <lineage>
        <taxon>Bacteria</taxon>
        <taxon>Pseudomonadati</taxon>
        <taxon>Pseudomonadota</taxon>
        <taxon>Alphaproteobacteria</taxon>
        <taxon>Acetobacterales</taxon>
        <taxon>Acetobacteraceae</taxon>
        <taxon>Sorlinia</taxon>
    </lineage>
</organism>
<evidence type="ECO:0000313" key="2">
    <source>
        <dbReference type="EMBL" id="MEE8658659.1"/>
    </source>
</evidence>
<evidence type="ECO:0000313" key="3">
    <source>
        <dbReference type="Proteomes" id="UP001312908"/>
    </source>
</evidence>
<sequence length="819" mass="91563">MINIIETTDAARHLDREDLQRFTEGEHRDIVLPVFNIPARYLKLPQPPLLFMDEVTEIIFIDQSAKKGVIQTHVCLEDSPLGGVAGRVSPGIMVESLQSCLILAACLNLDIEHVGAYRYRLLEGEVRWLASLPMLTDQLTCKVTLSGRFNVGSIYIYHVAAECWCADTMLMTARAGRLMFDIDPDKSRSMAPSNFVVAAASPSTKPLAHSGTMSQRQQFSAEDVAAFSEGHTYRCFGKGFEQTRWHQRAPRIPAGMMRMIDAVEAFDPKGGPWKRGYLRGIMAATRDKWFFARHFEGDPCMPSSLMLDGGFQLMSFYLAACGFTIDRDGWIFEPSTANFFKYKSKDEITPDCEDVHFEIFVHDLLIIENTPTLRADFSCSASGRRVFYAWDMEIRLTDDPLFKPVSRDAAPSDDFAAVLPLTNRPLADIEDDMIIDIKEANWLYDHRPVYGVPTFPLAYTLDLIASAARSVSGGQKIVGLQNVHAMKWIIAAPDPVKLRTRVTRLDHATARVRLAVWREARNPKLSRYEDAASATVSFAPEYPEAPQPITPPPDLKPVRDPYTAEWAFHGPAFQKVRQMNMSRSGSLTICDASEGAVPIGGLAPALIDAALHGLPNHRPRLWCHDIGENFVSFPSNFDEVQIFGPTPDSGEVTCIARFGGYDGDRLITQHVDIVRAGTLWMRFRLTMRLFDLGPLGKTPSDKRRLFLQRQHVPGVGLSRMDGETTRLRIQDMQSLAFLPGTIEDVYAIPSTEKHPEWQIAIKEHVGTRTGVHPSEVDCRVAASSEASISTLEQLCRRFRIDVQDDGKVISITDHPAHAS</sequence>
<dbReference type="InterPro" id="IPR029069">
    <property type="entry name" value="HotDog_dom_sf"/>
</dbReference>
<dbReference type="InterPro" id="IPR013114">
    <property type="entry name" value="FabA_FabZ"/>
</dbReference>
<keyword evidence="1" id="KW-0456">Lyase</keyword>
<comment type="caution">
    <text evidence="2">The sequence shown here is derived from an EMBL/GenBank/DDBJ whole genome shotgun (WGS) entry which is preliminary data.</text>
</comment>
<dbReference type="RefSeq" id="WP_394819558.1">
    <property type="nucleotide sequence ID" value="NZ_JAWJZY010000002.1"/>
</dbReference>